<dbReference type="InterPro" id="IPR002903">
    <property type="entry name" value="RsmH"/>
</dbReference>
<organism evidence="3">
    <name type="scientific">Mesocestoides corti</name>
    <name type="common">Flatworm</name>
    <dbReference type="NCBI Taxonomy" id="53468"/>
    <lineage>
        <taxon>Eukaryota</taxon>
        <taxon>Metazoa</taxon>
        <taxon>Spiralia</taxon>
        <taxon>Lophotrochozoa</taxon>
        <taxon>Platyhelminthes</taxon>
        <taxon>Cestoda</taxon>
        <taxon>Eucestoda</taxon>
        <taxon>Cyclophyllidea</taxon>
        <taxon>Mesocestoididae</taxon>
        <taxon>Mesocestoides</taxon>
    </lineage>
</organism>
<dbReference type="Proteomes" id="UP000267029">
    <property type="component" value="Unassembled WGS sequence"/>
</dbReference>
<dbReference type="PANTHER" id="PTHR11265">
    <property type="entry name" value="S-ADENOSYL-METHYLTRANSFERASE MRAW"/>
    <property type="match status" value="1"/>
</dbReference>
<evidence type="ECO:0000313" key="2">
    <source>
        <dbReference type="Proteomes" id="UP000267029"/>
    </source>
</evidence>
<name>A0A0R3UMH1_MESCO</name>
<keyword evidence="2" id="KW-1185">Reference proteome</keyword>
<dbReference type="AlphaFoldDB" id="A0A0R3UMH1"/>
<dbReference type="InterPro" id="IPR029063">
    <property type="entry name" value="SAM-dependent_MTases_sf"/>
</dbReference>
<dbReference type="SUPFAM" id="SSF53335">
    <property type="entry name" value="S-adenosyl-L-methionine-dependent methyltransferases"/>
    <property type="match status" value="1"/>
</dbReference>
<proteinExistence type="predicted"/>
<sequence length="285" mass="31167">LGIYRHRLLSNAFLKLQVFVDFTFGAGGHTRALLSACPDITVYCLDCDPLAINYAKDLSISTNRFASMVGAMLVLLIFLNHASAIPTSKVVVEGVTDKGDHKVLSPSAWRVLVRFVMKKAAMKVAKDAIKSHATVGFANVHINHVGEFVCISVHICPYMMLHLRVLVLILLCSVLSSGSTVHLDPESQKLLQELSDNIEDTEIMAETDDVLEAARIRQWRVIPVQGRFSESLALLTDVGCTSGTVNGVVMDLGASSMQMDSPDRGFGLSTNSPLDMRMSFCRKAR</sequence>
<dbReference type="EMBL" id="UXSR01005606">
    <property type="protein sequence ID" value="VDD82942.1"/>
    <property type="molecule type" value="Genomic_DNA"/>
</dbReference>
<dbReference type="Pfam" id="PF01795">
    <property type="entry name" value="Methyltransf_5"/>
    <property type="match status" value="2"/>
</dbReference>
<dbReference type="PANTHER" id="PTHR11265:SF0">
    <property type="entry name" value="12S RRNA N4-METHYLCYTIDINE METHYLTRANSFERASE"/>
    <property type="match status" value="1"/>
</dbReference>
<dbReference type="OrthoDB" id="16290at2759"/>
<evidence type="ECO:0000313" key="1">
    <source>
        <dbReference type="EMBL" id="VDD82942.1"/>
    </source>
</evidence>
<dbReference type="WBParaSite" id="MCOS_0000894401-mRNA-1">
    <property type="protein sequence ID" value="MCOS_0000894401-mRNA-1"/>
    <property type="gene ID" value="MCOS_0000894401"/>
</dbReference>
<gene>
    <name evidence="1" type="ORF">MCOS_LOCUS8945</name>
</gene>
<protein>
    <submittedName>
        <fullName evidence="3">Methyltransferase-like protein 15</fullName>
    </submittedName>
</protein>
<reference evidence="3" key="1">
    <citation type="submission" date="2017-02" db="UniProtKB">
        <authorList>
            <consortium name="WormBaseParasite"/>
        </authorList>
    </citation>
    <scope>IDENTIFICATION</scope>
</reference>
<reference evidence="1 2" key="2">
    <citation type="submission" date="2018-10" db="EMBL/GenBank/DDBJ databases">
        <authorList>
            <consortium name="Pathogen Informatics"/>
        </authorList>
    </citation>
    <scope>NUCLEOTIDE SEQUENCE [LARGE SCALE GENOMIC DNA]</scope>
</reference>
<dbReference type="GO" id="GO:0070475">
    <property type="term" value="P:rRNA base methylation"/>
    <property type="evidence" value="ECO:0007669"/>
    <property type="project" value="TreeGrafter"/>
</dbReference>
<dbReference type="GO" id="GO:0071424">
    <property type="term" value="F:rRNA (cytosine-N4-)-methyltransferase activity"/>
    <property type="evidence" value="ECO:0007669"/>
    <property type="project" value="TreeGrafter"/>
</dbReference>
<dbReference type="Gene3D" id="3.40.50.150">
    <property type="entry name" value="Vaccinia Virus protein VP39"/>
    <property type="match status" value="2"/>
</dbReference>
<dbReference type="STRING" id="53468.A0A0R3UMH1"/>
<accession>A0A0R3UMH1</accession>
<evidence type="ECO:0000313" key="3">
    <source>
        <dbReference type="WBParaSite" id="MCOS_0000894401-mRNA-1"/>
    </source>
</evidence>